<accession>A0A096CT93</accession>
<gene>
    <name evidence="4" type="ORF">Y919_10020</name>
</gene>
<dbReference type="Gene3D" id="1.10.10.60">
    <property type="entry name" value="Homeodomain-like"/>
    <property type="match status" value="1"/>
</dbReference>
<dbReference type="Pfam" id="PF00440">
    <property type="entry name" value="TetR_N"/>
    <property type="match status" value="1"/>
</dbReference>
<dbReference type="GO" id="GO:0003677">
    <property type="term" value="F:DNA binding"/>
    <property type="evidence" value="ECO:0007669"/>
    <property type="project" value="UniProtKB-UniRule"/>
</dbReference>
<evidence type="ECO:0000313" key="4">
    <source>
        <dbReference type="EMBL" id="KGG79769.1"/>
    </source>
</evidence>
<sequence length="196" mass="23205">MPKIVDYEKKKKEIVEKAINVFIKKGYYNTNLSEIANQCGMGRTTLYQYFNNKEEIFHYAIKNVVDAIKSDIKKTLEKKDSSFIDKLKEIIEKLVLYHSNTKNMYLLVDFWLILERENSEILERVREHALELRETFRNILNEAIESREIKNIDKDTMSKVLYGLVESLLFHISVEKDYNPRRHLKSINVLIDGLKA</sequence>
<dbReference type="PROSITE" id="PS50977">
    <property type="entry name" value="HTH_TETR_2"/>
    <property type="match status" value="1"/>
</dbReference>
<dbReference type="InterPro" id="IPR001647">
    <property type="entry name" value="HTH_TetR"/>
</dbReference>
<protein>
    <submittedName>
        <fullName evidence="4">TetR family transcriptional regulator</fullName>
    </submittedName>
</protein>
<evidence type="ECO:0000256" key="1">
    <source>
        <dbReference type="ARBA" id="ARBA00023125"/>
    </source>
</evidence>
<feature type="DNA-binding region" description="H-T-H motif" evidence="2">
    <location>
        <begin position="31"/>
        <end position="50"/>
    </location>
</feature>
<dbReference type="InterPro" id="IPR036271">
    <property type="entry name" value="Tet_transcr_reg_TetR-rel_C_sf"/>
</dbReference>
<dbReference type="EMBL" id="AZTB01000060">
    <property type="protein sequence ID" value="KGG79769.1"/>
    <property type="molecule type" value="Genomic_DNA"/>
</dbReference>
<dbReference type="SUPFAM" id="SSF48498">
    <property type="entry name" value="Tetracyclin repressor-like, C-terminal domain"/>
    <property type="match status" value="1"/>
</dbReference>
<dbReference type="InterPro" id="IPR009057">
    <property type="entry name" value="Homeodomain-like_sf"/>
</dbReference>
<proteinExistence type="predicted"/>
<dbReference type="RefSeq" id="WP_035164378.1">
    <property type="nucleotide sequence ID" value="NZ_AZTB01000060.1"/>
</dbReference>
<organism evidence="4 5">
    <name type="scientific">Caloranaerobacter azorensis H53214</name>
    <dbReference type="NCBI Taxonomy" id="1156417"/>
    <lineage>
        <taxon>Bacteria</taxon>
        <taxon>Bacillati</taxon>
        <taxon>Bacillota</taxon>
        <taxon>Tissierellia</taxon>
        <taxon>Tissierellales</taxon>
        <taxon>Thermohalobacteraceae</taxon>
        <taxon>Caloranaerobacter</taxon>
    </lineage>
</organism>
<dbReference type="PRINTS" id="PR00455">
    <property type="entry name" value="HTHTETR"/>
</dbReference>
<dbReference type="InterPro" id="IPR050624">
    <property type="entry name" value="HTH-type_Tx_Regulator"/>
</dbReference>
<keyword evidence="1 2" id="KW-0238">DNA-binding</keyword>
<dbReference type="Gene3D" id="1.10.357.10">
    <property type="entry name" value="Tetracycline Repressor, domain 2"/>
    <property type="match status" value="1"/>
</dbReference>
<dbReference type="AlphaFoldDB" id="A0A096CT93"/>
<dbReference type="PANTHER" id="PTHR43479">
    <property type="entry name" value="ACREF/ENVCD OPERON REPRESSOR-RELATED"/>
    <property type="match status" value="1"/>
</dbReference>
<dbReference type="STRING" id="1156417.Y919_10020"/>
<feature type="domain" description="HTH tetR-type" evidence="3">
    <location>
        <begin position="8"/>
        <end position="68"/>
    </location>
</feature>
<dbReference type="Proteomes" id="UP000029622">
    <property type="component" value="Unassembled WGS sequence"/>
</dbReference>
<dbReference type="PANTHER" id="PTHR43479:SF11">
    <property type="entry name" value="ACREF_ENVCD OPERON REPRESSOR-RELATED"/>
    <property type="match status" value="1"/>
</dbReference>
<reference evidence="4 5" key="1">
    <citation type="submission" date="2013-12" db="EMBL/GenBank/DDBJ databases">
        <title>Draft genome sequence of Caloranaerobacter sp. H53214.</title>
        <authorList>
            <person name="Jiang L.J."/>
            <person name="Shao Z.Z."/>
            <person name="Long M.N."/>
        </authorList>
    </citation>
    <scope>NUCLEOTIDE SEQUENCE [LARGE SCALE GENOMIC DNA]</scope>
    <source>
        <strain evidence="4 5">H53214</strain>
    </source>
</reference>
<comment type="caution">
    <text evidence="4">The sequence shown here is derived from an EMBL/GenBank/DDBJ whole genome shotgun (WGS) entry which is preliminary data.</text>
</comment>
<evidence type="ECO:0000313" key="5">
    <source>
        <dbReference type="Proteomes" id="UP000029622"/>
    </source>
</evidence>
<name>A0A096CT93_9FIRM</name>
<evidence type="ECO:0000259" key="3">
    <source>
        <dbReference type="PROSITE" id="PS50977"/>
    </source>
</evidence>
<dbReference type="SUPFAM" id="SSF46689">
    <property type="entry name" value="Homeodomain-like"/>
    <property type="match status" value="1"/>
</dbReference>
<evidence type="ECO:0000256" key="2">
    <source>
        <dbReference type="PROSITE-ProRule" id="PRU00335"/>
    </source>
</evidence>